<dbReference type="OMA" id="MWAWAKT"/>
<dbReference type="EMBL" id="AGNK02001096">
    <property type="status" value="NOT_ANNOTATED_CDS"/>
    <property type="molecule type" value="Genomic_DNA"/>
</dbReference>
<sequence>MLHATTGAPADPDRPAGRPAGEWLASHRRPAAPSLPQALGRTCHVLSDLVYPPSVIRRRLGCPHAVTARAPARARTNRGRCTDGPATRTRDCGARLRRMGVACAAACGCWRTAATATAQPAAGSCARRVRTPDSETKGHGQACFACPYYLPERRRQTEDKPSQQGTEHSDMGAAFLASWPWDNLGFYKYVLYGPLVGKAAASRAWEAASPDRWILLLLVLFGLRALTYQLWSSFSNMLFATRRRRIVRDGVDFEQIDKEWDWDNFLMLQVLMTATAFYAFPSLRHLPLWDARGFAVALLIHAAATEPLFYAAHRAFHASSRLYARYHSLHHSSRVPQPFTAGSATPLEGIVLAAAMALPLAGACAAGCGSVALAFAYVLAFDSLRAMGHCNVEVFPSSLFQAIPVLRYLIYTPTYHTIHHTKREANFCLFMPLFDLLGGTLDDQSWEMQKQTSAGVDEVPDFVFLAHVVDVMQSLHVPFVLRTFASTPFCVQLFLLPMWPFAFLVMLAMWVWSKTFVISCYNLRGRLHQIWAVPRYGFQYFLPFAKDGINKQIELAILRADKMGVKVLSLAALNKNEALNSGCTLFVNKHPDLRVRVVHGNTLTAAVILNEIPKGTSEVFMTGATSKLGRAIALYLCRKRVRVMMMTLSSERFQRIQKEAPPEFQQYLVQVTKYRSAQHCRTWIVGKWLSPREQRWAPPGTHFHQFVVPPIIGFRRDCTYGKLAAMRLPKDVQGLGTCEYSLERGVVHACHAGGVVHFLEGYTHHEVGAIDVDRIDVVWEAALRHGLRPA</sequence>
<evidence type="ECO:0000256" key="9">
    <source>
        <dbReference type="ARBA" id="ARBA00023239"/>
    </source>
</evidence>
<dbReference type="EnsemblPlants" id="KQL24562">
    <property type="protein sequence ID" value="KQL24562"/>
    <property type="gene ID" value="SETIT_028977mg"/>
</dbReference>
<accession>K3ZQU7</accession>
<evidence type="ECO:0000256" key="11">
    <source>
        <dbReference type="SAM" id="MobiDB-lite"/>
    </source>
</evidence>
<keyword evidence="9" id="KW-0456">Lyase</keyword>
<name>K3ZQU7_SETIT</name>
<dbReference type="Proteomes" id="UP000004995">
    <property type="component" value="Unassembled WGS sequence"/>
</dbReference>
<evidence type="ECO:0000259" key="14">
    <source>
        <dbReference type="Pfam" id="PF12076"/>
    </source>
</evidence>
<feature type="compositionally biased region" description="Low complexity" evidence="11">
    <location>
        <begin position="1"/>
        <end position="10"/>
    </location>
</feature>
<keyword evidence="8 12" id="KW-0472">Membrane</keyword>
<dbReference type="HOGENOM" id="CLU_017842_2_0_1"/>
<feature type="region of interest" description="Disordered" evidence="11">
    <location>
        <begin position="1"/>
        <end position="21"/>
    </location>
</feature>
<proteinExistence type="inferred from homology"/>
<dbReference type="InParanoid" id="K3ZQU7"/>
<dbReference type="GO" id="GO:0016491">
    <property type="term" value="F:oxidoreductase activity"/>
    <property type="evidence" value="ECO:0007669"/>
    <property type="project" value="InterPro"/>
</dbReference>
<dbReference type="FunCoup" id="K3ZQU7">
    <property type="interactions" value="504"/>
</dbReference>
<dbReference type="PANTHER" id="PTHR11863">
    <property type="entry name" value="STEROL DESATURASE"/>
    <property type="match status" value="1"/>
</dbReference>
<dbReference type="Gramene" id="KQL24562">
    <property type="protein sequence ID" value="KQL24562"/>
    <property type="gene ID" value="SETIT_028977mg"/>
</dbReference>
<dbReference type="InterPro" id="IPR006694">
    <property type="entry name" value="Fatty_acid_hydroxylase"/>
</dbReference>
<keyword evidence="5" id="KW-0256">Endoplasmic reticulum</keyword>
<dbReference type="GO" id="GO:0009409">
    <property type="term" value="P:response to cold"/>
    <property type="evidence" value="ECO:0007669"/>
    <property type="project" value="EnsemblPlants"/>
</dbReference>
<evidence type="ECO:0000256" key="4">
    <source>
        <dbReference type="ARBA" id="ARBA00022692"/>
    </source>
</evidence>
<dbReference type="eggNOG" id="ENOG502QQ3D">
    <property type="taxonomic scope" value="Eukaryota"/>
</dbReference>
<dbReference type="GO" id="GO:0008610">
    <property type="term" value="P:lipid biosynthetic process"/>
    <property type="evidence" value="ECO:0007669"/>
    <property type="project" value="InterPro"/>
</dbReference>
<evidence type="ECO:0000256" key="7">
    <source>
        <dbReference type="ARBA" id="ARBA00022989"/>
    </source>
</evidence>
<dbReference type="Pfam" id="PF12076">
    <property type="entry name" value="CER1-like_C"/>
    <property type="match status" value="1"/>
</dbReference>
<evidence type="ECO:0000256" key="8">
    <source>
        <dbReference type="ARBA" id="ARBA00023136"/>
    </source>
</evidence>
<reference evidence="16" key="1">
    <citation type="journal article" date="2012" name="Nat. Biotechnol.">
        <title>Reference genome sequence of the model plant Setaria.</title>
        <authorList>
            <person name="Bennetzen J.L."/>
            <person name="Schmutz J."/>
            <person name="Wang H."/>
            <person name="Percifield R."/>
            <person name="Hawkins J."/>
            <person name="Pontaroli A.C."/>
            <person name="Estep M."/>
            <person name="Feng L."/>
            <person name="Vaughn J.N."/>
            <person name="Grimwood J."/>
            <person name="Jenkins J."/>
            <person name="Barry K."/>
            <person name="Lindquist E."/>
            <person name="Hellsten U."/>
            <person name="Deshpande S."/>
            <person name="Wang X."/>
            <person name="Wu X."/>
            <person name="Mitros T."/>
            <person name="Triplett J."/>
            <person name="Yang X."/>
            <person name="Ye C.Y."/>
            <person name="Mauro-Herrera M."/>
            <person name="Wang L."/>
            <person name="Li P."/>
            <person name="Sharma M."/>
            <person name="Sharma R."/>
            <person name="Ronald P.C."/>
            <person name="Panaud O."/>
            <person name="Kellogg E.A."/>
            <person name="Brutnell T.P."/>
            <person name="Doust A.N."/>
            <person name="Tuskan G.A."/>
            <person name="Rokhsar D."/>
            <person name="Devos K.M."/>
        </authorList>
    </citation>
    <scope>NUCLEOTIDE SEQUENCE [LARGE SCALE GENOMIC DNA]</scope>
    <source>
        <strain evidence="16">cv. Yugu1</strain>
    </source>
</reference>
<comment type="catalytic activity">
    <reaction evidence="10">
        <text>a long-chain fatty aldehyde + 2 NADPH + O2 + H(+) = a long-chain alkane + formate + 2 NADP(+) + H2O</text>
        <dbReference type="Rhea" id="RHEA:21440"/>
        <dbReference type="ChEBI" id="CHEBI:15377"/>
        <dbReference type="ChEBI" id="CHEBI:15378"/>
        <dbReference type="ChEBI" id="CHEBI:15379"/>
        <dbReference type="ChEBI" id="CHEBI:15740"/>
        <dbReference type="ChEBI" id="CHEBI:17176"/>
        <dbReference type="ChEBI" id="CHEBI:57783"/>
        <dbReference type="ChEBI" id="CHEBI:58349"/>
        <dbReference type="ChEBI" id="CHEBI:83563"/>
        <dbReference type="EC" id="4.1.99.5"/>
    </reaction>
</comment>
<evidence type="ECO:0000256" key="2">
    <source>
        <dbReference type="ARBA" id="ARBA00009324"/>
    </source>
</evidence>
<dbReference type="GO" id="GO:0009651">
    <property type="term" value="P:response to salt stress"/>
    <property type="evidence" value="ECO:0007669"/>
    <property type="project" value="EnsemblPlants"/>
</dbReference>
<feature type="domain" description="Fatty acid hydroxylase" evidence="13">
    <location>
        <begin position="299"/>
        <end position="440"/>
    </location>
</feature>
<reference evidence="15" key="2">
    <citation type="submission" date="2018-08" db="UniProtKB">
        <authorList>
            <consortium name="EnsemblPlants"/>
        </authorList>
    </citation>
    <scope>IDENTIFICATION</scope>
    <source>
        <strain evidence="15">Yugu1</strain>
    </source>
</reference>
<evidence type="ECO:0000256" key="12">
    <source>
        <dbReference type="SAM" id="Phobius"/>
    </source>
</evidence>
<keyword evidence="4 12" id="KW-0812">Transmembrane</keyword>
<dbReference type="Pfam" id="PF04116">
    <property type="entry name" value="FA_hydroxylase"/>
    <property type="match status" value="1"/>
</dbReference>
<feature type="domain" description="Very-long-chain aldehyde decarbonylase CER1-like C-terminal" evidence="14">
    <location>
        <begin position="619"/>
        <end position="789"/>
    </location>
</feature>
<keyword evidence="6" id="KW-0521">NADP</keyword>
<dbReference type="GO" id="GO:0071771">
    <property type="term" value="F:aldehyde oxygenase (deformylating) activity"/>
    <property type="evidence" value="ECO:0007669"/>
    <property type="project" value="UniProtKB-EC"/>
</dbReference>
<dbReference type="GO" id="GO:0005789">
    <property type="term" value="C:endoplasmic reticulum membrane"/>
    <property type="evidence" value="ECO:0007669"/>
    <property type="project" value="UniProtKB-SubCell"/>
</dbReference>
<evidence type="ECO:0000256" key="6">
    <source>
        <dbReference type="ARBA" id="ARBA00022857"/>
    </source>
</evidence>
<evidence type="ECO:0000259" key="13">
    <source>
        <dbReference type="Pfam" id="PF04116"/>
    </source>
</evidence>
<dbReference type="EC" id="4.1.99.5" evidence="3"/>
<evidence type="ECO:0000313" key="16">
    <source>
        <dbReference type="Proteomes" id="UP000004995"/>
    </source>
</evidence>
<keyword evidence="16" id="KW-1185">Reference proteome</keyword>
<feature type="transmembrane region" description="Helical" evidence="12">
    <location>
        <begin position="489"/>
        <end position="512"/>
    </location>
</feature>
<dbReference type="InterPro" id="IPR021940">
    <property type="entry name" value="CER1-like_C"/>
</dbReference>
<dbReference type="GO" id="GO:0005506">
    <property type="term" value="F:iron ion binding"/>
    <property type="evidence" value="ECO:0007669"/>
    <property type="project" value="InterPro"/>
</dbReference>
<dbReference type="Gene3D" id="3.40.50.720">
    <property type="entry name" value="NAD(P)-binding Rossmann-like Domain"/>
    <property type="match status" value="1"/>
</dbReference>
<evidence type="ECO:0000256" key="1">
    <source>
        <dbReference type="ARBA" id="ARBA00004477"/>
    </source>
</evidence>
<organism evidence="15 16">
    <name type="scientific">Setaria italica</name>
    <name type="common">Foxtail millet</name>
    <name type="synonym">Panicum italicum</name>
    <dbReference type="NCBI Taxonomy" id="4555"/>
    <lineage>
        <taxon>Eukaryota</taxon>
        <taxon>Viridiplantae</taxon>
        <taxon>Streptophyta</taxon>
        <taxon>Embryophyta</taxon>
        <taxon>Tracheophyta</taxon>
        <taxon>Spermatophyta</taxon>
        <taxon>Magnoliopsida</taxon>
        <taxon>Liliopsida</taxon>
        <taxon>Poales</taxon>
        <taxon>Poaceae</taxon>
        <taxon>PACMAD clade</taxon>
        <taxon>Panicoideae</taxon>
        <taxon>Panicodae</taxon>
        <taxon>Paniceae</taxon>
        <taxon>Cenchrinae</taxon>
        <taxon>Setaria</taxon>
    </lineage>
</organism>
<keyword evidence="7 12" id="KW-1133">Transmembrane helix</keyword>
<comment type="subcellular location">
    <subcellularLocation>
        <location evidence="1">Endoplasmic reticulum membrane</location>
        <topology evidence="1">Multi-pass membrane protein</topology>
    </subcellularLocation>
</comment>
<dbReference type="GO" id="GO:0009414">
    <property type="term" value="P:response to water deprivation"/>
    <property type="evidence" value="ECO:0007669"/>
    <property type="project" value="EnsemblPlants"/>
</dbReference>
<dbReference type="InterPro" id="IPR050307">
    <property type="entry name" value="Sterol_Desaturase_Related"/>
</dbReference>
<comment type="similarity">
    <text evidence="2">Belongs to the sterol desaturase family.</text>
</comment>
<dbReference type="SUPFAM" id="SSF51735">
    <property type="entry name" value="NAD(P)-binding Rossmann-fold domains"/>
    <property type="match status" value="1"/>
</dbReference>
<evidence type="ECO:0000256" key="5">
    <source>
        <dbReference type="ARBA" id="ARBA00022824"/>
    </source>
</evidence>
<dbReference type="InterPro" id="IPR036291">
    <property type="entry name" value="NAD(P)-bd_dom_sf"/>
</dbReference>
<evidence type="ECO:0000256" key="3">
    <source>
        <dbReference type="ARBA" id="ARBA00013146"/>
    </source>
</evidence>
<dbReference type="AlphaFoldDB" id="K3ZQU7"/>
<feature type="transmembrane region" description="Helical" evidence="12">
    <location>
        <begin position="350"/>
        <end position="379"/>
    </location>
</feature>
<evidence type="ECO:0000256" key="10">
    <source>
        <dbReference type="ARBA" id="ARBA00047909"/>
    </source>
</evidence>
<evidence type="ECO:0000313" key="15">
    <source>
        <dbReference type="EnsemblPlants" id="KQL24562"/>
    </source>
</evidence>
<protein>
    <recommendedName>
        <fullName evidence="3">aldehyde oxygenase (deformylating)</fullName>
        <ecNumber evidence="3">4.1.99.5</ecNumber>
    </recommendedName>
</protein>